<organism evidence="2 3">
    <name type="scientific">Clostridium gasigenes</name>
    <dbReference type="NCBI Taxonomy" id="94869"/>
    <lineage>
        <taxon>Bacteria</taxon>
        <taxon>Bacillati</taxon>
        <taxon>Bacillota</taxon>
        <taxon>Clostridia</taxon>
        <taxon>Eubacteriales</taxon>
        <taxon>Clostridiaceae</taxon>
        <taxon>Clostridium</taxon>
    </lineage>
</organism>
<dbReference type="AlphaFoldDB" id="A0A7X0SD98"/>
<comment type="caution">
    <text evidence="2">The sequence shown here is derived from an EMBL/GenBank/DDBJ whole genome shotgun (WGS) entry which is preliminary data.</text>
</comment>
<evidence type="ECO:0000313" key="3">
    <source>
        <dbReference type="Proteomes" id="UP000585258"/>
    </source>
</evidence>
<keyword evidence="1" id="KW-0812">Transmembrane</keyword>
<evidence type="ECO:0000313" key="2">
    <source>
        <dbReference type="EMBL" id="MBB6714248.1"/>
    </source>
</evidence>
<dbReference type="EMBL" id="JACKWY010000003">
    <property type="protein sequence ID" value="MBB6714248.1"/>
    <property type="molecule type" value="Genomic_DNA"/>
</dbReference>
<name>A0A7X0SD98_9CLOT</name>
<keyword evidence="1" id="KW-1133">Transmembrane helix</keyword>
<accession>A0A7X0SD98</accession>
<evidence type="ECO:0000256" key="1">
    <source>
        <dbReference type="SAM" id="Phobius"/>
    </source>
</evidence>
<feature type="transmembrane region" description="Helical" evidence="1">
    <location>
        <begin position="45"/>
        <end position="66"/>
    </location>
</feature>
<dbReference type="RefSeq" id="WP_185163895.1">
    <property type="nucleotide sequence ID" value="NZ_JACKWY010000003.1"/>
</dbReference>
<keyword evidence="1" id="KW-0472">Membrane</keyword>
<dbReference type="Proteomes" id="UP000585258">
    <property type="component" value="Unassembled WGS sequence"/>
</dbReference>
<sequence>MGIIKLQIIILVTIILSGILGGKKGAIISGLVWLVASIIMMHSNIFAVIQLITVTISYQISLLVGIGRDYYIKRKNIKI</sequence>
<gene>
    <name evidence="2" type="ORF">H7E68_05830</name>
</gene>
<reference evidence="2 3" key="1">
    <citation type="submission" date="2020-08" db="EMBL/GenBank/DDBJ databases">
        <title>Clostridia isolated from Swiss meat.</title>
        <authorList>
            <person name="Wambui J."/>
            <person name="Stevens M.J.A."/>
            <person name="Stephan R."/>
        </authorList>
    </citation>
    <scope>NUCLEOTIDE SEQUENCE [LARGE SCALE GENOMIC DNA]</scope>
    <source>
        <strain evidence="2 3">CM001</strain>
    </source>
</reference>
<protein>
    <submittedName>
        <fullName evidence="2">Uncharacterized protein</fullName>
    </submittedName>
</protein>
<proteinExistence type="predicted"/>